<feature type="chain" id="PRO_5039535541" description="Knottin scorpion toxin-like domain-containing protein" evidence="1">
    <location>
        <begin position="28"/>
        <end position="77"/>
    </location>
</feature>
<keyword evidence="1" id="KW-0732">Signal</keyword>
<keyword evidence="3" id="KW-1185">Reference proteome</keyword>
<accession>A0A9D3U5Y4</accession>
<proteinExistence type="predicted"/>
<comment type="caution">
    <text evidence="2">The sequence shown here is derived from an EMBL/GenBank/DDBJ whole genome shotgun (WGS) entry which is preliminary data.</text>
</comment>
<protein>
    <recommendedName>
        <fullName evidence="4">Knottin scorpion toxin-like domain-containing protein</fullName>
    </recommendedName>
</protein>
<sequence length="77" mass="8528">MANTKVVSFIRLFFVLILSIENMGVVGDGCCTDYHRGPCEHGKDDQAPDGSCFKFCTTQQFCRDALCKNNNVCHCAC</sequence>
<evidence type="ECO:0000313" key="2">
    <source>
        <dbReference type="EMBL" id="KAH1030495.1"/>
    </source>
</evidence>
<evidence type="ECO:0000256" key="1">
    <source>
        <dbReference type="SAM" id="SignalP"/>
    </source>
</evidence>
<organism evidence="2 3">
    <name type="scientific">Gossypium stocksii</name>
    <dbReference type="NCBI Taxonomy" id="47602"/>
    <lineage>
        <taxon>Eukaryota</taxon>
        <taxon>Viridiplantae</taxon>
        <taxon>Streptophyta</taxon>
        <taxon>Embryophyta</taxon>
        <taxon>Tracheophyta</taxon>
        <taxon>Spermatophyta</taxon>
        <taxon>Magnoliopsida</taxon>
        <taxon>eudicotyledons</taxon>
        <taxon>Gunneridae</taxon>
        <taxon>Pentapetalae</taxon>
        <taxon>rosids</taxon>
        <taxon>malvids</taxon>
        <taxon>Malvales</taxon>
        <taxon>Malvaceae</taxon>
        <taxon>Malvoideae</taxon>
        <taxon>Gossypium</taxon>
    </lineage>
</organism>
<evidence type="ECO:0008006" key="4">
    <source>
        <dbReference type="Google" id="ProtNLM"/>
    </source>
</evidence>
<gene>
    <name evidence="2" type="ORF">J1N35_042669</name>
</gene>
<dbReference type="Proteomes" id="UP000828251">
    <property type="component" value="Unassembled WGS sequence"/>
</dbReference>
<dbReference type="OrthoDB" id="940381at2759"/>
<feature type="signal peptide" evidence="1">
    <location>
        <begin position="1"/>
        <end position="27"/>
    </location>
</feature>
<evidence type="ECO:0000313" key="3">
    <source>
        <dbReference type="Proteomes" id="UP000828251"/>
    </source>
</evidence>
<name>A0A9D3U5Y4_9ROSI</name>
<dbReference type="AlphaFoldDB" id="A0A9D3U5Y4"/>
<dbReference type="EMBL" id="JAIQCV010000013">
    <property type="protein sequence ID" value="KAH1030495.1"/>
    <property type="molecule type" value="Genomic_DNA"/>
</dbReference>
<reference evidence="2 3" key="1">
    <citation type="journal article" date="2021" name="Plant Biotechnol. J.">
        <title>Multi-omics assisted identification of the key and species-specific regulatory components of drought-tolerant mechanisms in Gossypium stocksii.</title>
        <authorList>
            <person name="Yu D."/>
            <person name="Ke L."/>
            <person name="Zhang D."/>
            <person name="Wu Y."/>
            <person name="Sun Y."/>
            <person name="Mei J."/>
            <person name="Sun J."/>
            <person name="Sun Y."/>
        </authorList>
    </citation>
    <scope>NUCLEOTIDE SEQUENCE [LARGE SCALE GENOMIC DNA]</scope>
    <source>
        <strain evidence="3">cv. E1</strain>
        <tissue evidence="2">Leaf</tissue>
    </source>
</reference>